<organism evidence="2 3">
    <name type="scientific">Saprolegnia parasitica (strain CBS 223.65)</name>
    <dbReference type="NCBI Taxonomy" id="695850"/>
    <lineage>
        <taxon>Eukaryota</taxon>
        <taxon>Sar</taxon>
        <taxon>Stramenopiles</taxon>
        <taxon>Oomycota</taxon>
        <taxon>Saprolegniomycetes</taxon>
        <taxon>Saprolegniales</taxon>
        <taxon>Saprolegniaceae</taxon>
        <taxon>Saprolegnia</taxon>
    </lineage>
</organism>
<reference evidence="2 3" key="1">
    <citation type="journal article" date="2013" name="PLoS Genet.">
        <title>Distinctive expansion of potential virulence genes in the genome of the oomycete fish pathogen Saprolegnia parasitica.</title>
        <authorList>
            <person name="Jiang R.H."/>
            <person name="de Bruijn I."/>
            <person name="Haas B.J."/>
            <person name="Belmonte R."/>
            <person name="Lobach L."/>
            <person name="Christie J."/>
            <person name="van den Ackerveken G."/>
            <person name="Bottin A."/>
            <person name="Bulone V."/>
            <person name="Diaz-Moreno S.M."/>
            <person name="Dumas B."/>
            <person name="Fan L."/>
            <person name="Gaulin E."/>
            <person name="Govers F."/>
            <person name="Grenville-Briggs L.J."/>
            <person name="Horner N.R."/>
            <person name="Levin J.Z."/>
            <person name="Mammella M."/>
            <person name="Meijer H.J."/>
            <person name="Morris P."/>
            <person name="Nusbaum C."/>
            <person name="Oome S."/>
            <person name="Phillips A.J."/>
            <person name="van Rooyen D."/>
            <person name="Rzeszutek E."/>
            <person name="Saraiva M."/>
            <person name="Secombes C.J."/>
            <person name="Seidl M.F."/>
            <person name="Snel B."/>
            <person name="Stassen J.H."/>
            <person name="Sykes S."/>
            <person name="Tripathy S."/>
            <person name="van den Berg H."/>
            <person name="Vega-Arreguin J.C."/>
            <person name="Wawra S."/>
            <person name="Young S.K."/>
            <person name="Zeng Q."/>
            <person name="Dieguez-Uribeondo J."/>
            <person name="Russ C."/>
            <person name="Tyler B.M."/>
            <person name="van West P."/>
        </authorList>
    </citation>
    <scope>NUCLEOTIDE SEQUENCE [LARGE SCALE GENOMIC DNA]</scope>
    <source>
        <strain evidence="2 3">CBS 223.65</strain>
    </source>
</reference>
<gene>
    <name evidence="2" type="ORF">SPRG_03749</name>
</gene>
<keyword evidence="1" id="KW-1133">Transmembrane helix</keyword>
<evidence type="ECO:0000313" key="2">
    <source>
        <dbReference type="EMBL" id="KDO31829.1"/>
    </source>
</evidence>
<keyword evidence="3" id="KW-1185">Reference proteome</keyword>
<dbReference type="RefSeq" id="XP_012197708.1">
    <property type="nucleotide sequence ID" value="XM_012342318.1"/>
</dbReference>
<dbReference type="VEuPathDB" id="FungiDB:SPRG_03749"/>
<protein>
    <submittedName>
        <fullName evidence="2">Uncharacterized protein</fullName>
    </submittedName>
</protein>
<feature type="transmembrane region" description="Helical" evidence="1">
    <location>
        <begin position="195"/>
        <end position="218"/>
    </location>
</feature>
<dbReference type="OrthoDB" id="10447563at2759"/>
<sequence length="313" mass="33614">MVQRLAAKGKTVSSFPAKDAFHYAQGGVRVPSAANAKLFSADAFCAYGITASKAAAKELLTQYPDPSQWTVAILAEYKVDFFITKDVVYIQGMKNFTAYGVPTPGSTLIGQDALNHLGIDRFCDASSSAKWPGVTSATKYDIVTIKKQEMVVKAPGKLAKAISYGLLIMSLVVETAYFVNAYAAAEYKLDPCIDFGIQISATLGGFAAANSIAVYTSATLGYGKLVATVASGGVGFVIAGAAIGAKFLVPLVLQWARGPRTVYHFSLVAEDMIEMYTEDEFFDETSAVCDVDVLTDQCLKFNEADLYTHDDYF</sequence>
<proteinExistence type="predicted"/>
<dbReference type="Proteomes" id="UP000030745">
    <property type="component" value="Unassembled WGS sequence"/>
</dbReference>
<dbReference type="KEGG" id="spar:SPRG_03749"/>
<feature type="transmembrane region" description="Helical" evidence="1">
    <location>
        <begin position="161"/>
        <end position="183"/>
    </location>
</feature>
<evidence type="ECO:0000256" key="1">
    <source>
        <dbReference type="SAM" id="Phobius"/>
    </source>
</evidence>
<evidence type="ECO:0000313" key="3">
    <source>
        <dbReference type="Proteomes" id="UP000030745"/>
    </source>
</evidence>
<keyword evidence="1" id="KW-0472">Membrane</keyword>
<keyword evidence="1" id="KW-0812">Transmembrane</keyword>
<name>A0A067CMB5_SAPPC</name>
<dbReference type="AlphaFoldDB" id="A0A067CMB5"/>
<feature type="transmembrane region" description="Helical" evidence="1">
    <location>
        <begin position="225"/>
        <end position="249"/>
    </location>
</feature>
<dbReference type="EMBL" id="KK583197">
    <property type="protein sequence ID" value="KDO31829.1"/>
    <property type="molecule type" value="Genomic_DNA"/>
</dbReference>
<accession>A0A067CMB5</accession>
<dbReference type="GeneID" id="24126232"/>